<dbReference type="InterPro" id="IPR001254">
    <property type="entry name" value="Trypsin_dom"/>
</dbReference>
<accession>A0A914HG67</accession>
<evidence type="ECO:0000256" key="2">
    <source>
        <dbReference type="ARBA" id="ARBA00024195"/>
    </source>
</evidence>
<dbReference type="InterPro" id="IPR043504">
    <property type="entry name" value="Peptidase_S1_PA_chymotrypsin"/>
</dbReference>
<name>A0A914HG67_GLORO</name>
<evidence type="ECO:0000259" key="3">
    <source>
        <dbReference type="PROSITE" id="PS50240"/>
    </source>
</evidence>
<dbReference type="SUPFAM" id="SSF50494">
    <property type="entry name" value="Trypsin-like serine proteases"/>
    <property type="match status" value="1"/>
</dbReference>
<protein>
    <submittedName>
        <fullName evidence="5">Peptidase S1 domain-containing protein</fullName>
    </submittedName>
</protein>
<dbReference type="PROSITE" id="PS50240">
    <property type="entry name" value="TRYPSIN_DOM"/>
    <property type="match status" value="1"/>
</dbReference>
<dbReference type="InterPro" id="IPR009003">
    <property type="entry name" value="Peptidase_S1_PA"/>
</dbReference>
<organism evidence="4 5">
    <name type="scientific">Globodera rostochiensis</name>
    <name type="common">Golden nematode worm</name>
    <name type="synonym">Heterodera rostochiensis</name>
    <dbReference type="NCBI Taxonomy" id="31243"/>
    <lineage>
        <taxon>Eukaryota</taxon>
        <taxon>Metazoa</taxon>
        <taxon>Ecdysozoa</taxon>
        <taxon>Nematoda</taxon>
        <taxon>Chromadorea</taxon>
        <taxon>Rhabditida</taxon>
        <taxon>Tylenchina</taxon>
        <taxon>Tylenchomorpha</taxon>
        <taxon>Tylenchoidea</taxon>
        <taxon>Heteroderidae</taxon>
        <taxon>Heteroderinae</taxon>
        <taxon>Globodera</taxon>
    </lineage>
</organism>
<dbReference type="AlphaFoldDB" id="A0A914HG67"/>
<dbReference type="InterPro" id="IPR051487">
    <property type="entry name" value="Ser/Thr_Proteases_Immune/Dev"/>
</dbReference>
<sequence>MDTTNNPTQQEDVVVHPWYPWIVFVQSFKYCANPPNTHIFVQCTGALISENYVITAAYCVRWNLLKLSKCLGKNDTNILGLQFTQPDELFVRAGSSEVNRANRMGVSKISVPELFEFTQPEPRRFDIALIRLKTRLQRQEYGIPPICLSRALNSLEGQMATTVGWELKDYLMPNTLSVHSLSEERVPILARSHCPRMLQLPDDEYNQFNTFVCAGKTNRSVISGIYGNPMQIKRNGRFYLVGLSSSSFIKPHETSDIYANVSSYCGFISAVTRSEVRCLDEEHNDGQDIDPKCGI</sequence>
<dbReference type="Proteomes" id="UP000887572">
    <property type="component" value="Unplaced"/>
</dbReference>
<comment type="similarity">
    <text evidence="2">Belongs to the peptidase S1 family. CLIP subfamily.</text>
</comment>
<keyword evidence="1" id="KW-1015">Disulfide bond</keyword>
<dbReference type="Pfam" id="PF00089">
    <property type="entry name" value="Trypsin"/>
    <property type="match status" value="1"/>
</dbReference>
<proteinExistence type="inferred from homology"/>
<dbReference type="GO" id="GO:0006508">
    <property type="term" value="P:proteolysis"/>
    <property type="evidence" value="ECO:0007669"/>
    <property type="project" value="InterPro"/>
</dbReference>
<evidence type="ECO:0000256" key="1">
    <source>
        <dbReference type="ARBA" id="ARBA00023157"/>
    </source>
</evidence>
<reference evidence="5" key="1">
    <citation type="submission" date="2022-11" db="UniProtKB">
        <authorList>
            <consortium name="WormBaseParasite"/>
        </authorList>
    </citation>
    <scope>IDENTIFICATION</scope>
</reference>
<keyword evidence="4" id="KW-1185">Reference proteome</keyword>
<dbReference type="Gene3D" id="2.40.10.10">
    <property type="entry name" value="Trypsin-like serine proteases"/>
    <property type="match status" value="1"/>
</dbReference>
<evidence type="ECO:0000313" key="5">
    <source>
        <dbReference type="WBParaSite" id="Gr19_v10_g16866.t1"/>
    </source>
</evidence>
<dbReference type="GO" id="GO:0004252">
    <property type="term" value="F:serine-type endopeptidase activity"/>
    <property type="evidence" value="ECO:0007669"/>
    <property type="project" value="InterPro"/>
</dbReference>
<dbReference type="WBParaSite" id="Gr19_v10_g16866.t1">
    <property type="protein sequence ID" value="Gr19_v10_g16866.t1"/>
    <property type="gene ID" value="Gr19_v10_g16866"/>
</dbReference>
<dbReference type="SMART" id="SM00020">
    <property type="entry name" value="Tryp_SPc"/>
    <property type="match status" value="1"/>
</dbReference>
<feature type="domain" description="Peptidase S1" evidence="3">
    <location>
        <begin position="19"/>
        <end position="273"/>
    </location>
</feature>
<evidence type="ECO:0000313" key="4">
    <source>
        <dbReference type="Proteomes" id="UP000887572"/>
    </source>
</evidence>
<dbReference type="PANTHER" id="PTHR24256">
    <property type="entry name" value="TRYPTASE-RELATED"/>
    <property type="match status" value="1"/>
</dbReference>